<dbReference type="EMBL" id="JH992966">
    <property type="protein sequence ID" value="EKX54978.1"/>
    <property type="molecule type" value="Genomic_DNA"/>
</dbReference>
<evidence type="ECO:0000313" key="5">
    <source>
        <dbReference type="Proteomes" id="UP000011087"/>
    </source>
</evidence>
<gene>
    <name evidence="3" type="ORF">GUITHDRAFT_99624</name>
</gene>
<evidence type="ECO:0000256" key="1">
    <source>
        <dbReference type="SAM" id="MobiDB-lite"/>
    </source>
</evidence>
<reference evidence="3 5" key="1">
    <citation type="journal article" date="2012" name="Nature">
        <title>Algal genomes reveal evolutionary mosaicism and the fate of nucleomorphs.</title>
        <authorList>
            <consortium name="DOE Joint Genome Institute"/>
            <person name="Curtis B.A."/>
            <person name="Tanifuji G."/>
            <person name="Burki F."/>
            <person name="Gruber A."/>
            <person name="Irimia M."/>
            <person name="Maruyama S."/>
            <person name="Arias M.C."/>
            <person name="Ball S.G."/>
            <person name="Gile G.H."/>
            <person name="Hirakawa Y."/>
            <person name="Hopkins J.F."/>
            <person name="Kuo A."/>
            <person name="Rensing S.A."/>
            <person name="Schmutz J."/>
            <person name="Symeonidi A."/>
            <person name="Elias M."/>
            <person name="Eveleigh R.J."/>
            <person name="Herman E.K."/>
            <person name="Klute M.J."/>
            <person name="Nakayama T."/>
            <person name="Obornik M."/>
            <person name="Reyes-Prieto A."/>
            <person name="Armbrust E.V."/>
            <person name="Aves S.J."/>
            <person name="Beiko R.G."/>
            <person name="Coutinho P."/>
            <person name="Dacks J.B."/>
            <person name="Durnford D.G."/>
            <person name="Fast N.M."/>
            <person name="Green B.R."/>
            <person name="Grisdale C.J."/>
            <person name="Hempel F."/>
            <person name="Henrissat B."/>
            <person name="Hoppner M.P."/>
            <person name="Ishida K."/>
            <person name="Kim E."/>
            <person name="Koreny L."/>
            <person name="Kroth P.G."/>
            <person name="Liu Y."/>
            <person name="Malik S.B."/>
            <person name="Maier U.G."/>
            <person name="McRose D."/>
            <person name="Mock T."/>
            <person name="Neilson J.A."/>
            <person name="Onodera N.T."/>
            <person name="Poole A.M."/>
            <person name="Pritham E.J."/>
            <person name="Richards T.A."/>
            <person name="Rocap G."/>
            <person name="Roy S.W."/>
            <person name="Sarai C."/>
            <person name="Schaack S."/>
            <person name="Shirato S."/>
            <person name="Slamovits C.H."/>
            <person name="Spencer D.F."/>
            <person name="Suzuki S."/>
            <person name="Worden A.Z."/>
            <person name="Zauner S."/>
            <person name="Barry K."/>
            <person name="Bell C."/>
            <person name="Bharti A.K."/>
            <person name="Crow J.A."/>
            <person name="Grimwood J."/>
            <person name="Kramer R."/>
            <person name="Lindquist E."/>
            <person name="Lucas S."/>
            <person name="Salamov A."/>
            <person name="McFadden G.I."/>
            <person name="Lane C.E."/>
            <person name="Keeling P.J."/>
            <person name="Gray M.W."/>
            <person name="Grigoriev I.V."/>
            <person name="Archibald J.M."/>
        </authorList>
    </citation>
    <scope>NUCLEOTIDE SEQUENCE</scope>
    <source>
        <strain evidence="3 5">CCMP2712</strain>
    </source>
</reference>
<protein>
    <submittedName>
        <fullName evidence="3 4">Uncharacterized protein</fullName>
    </submittedName>
</protein>
<keyword evidence="2" id="KW-0472">Membrane</keyword>
<dbReference type="KEGG" id="gtt:GUITHDRAFT_99624"/>
<feature type="region of interest" description="Disordered" evidence="1">
    <location>
        <begin position="746"/>
        <end position="832"/>
    </location>
</feature>
<dbReference type="PaxDb" id="55529-EKX54978"/>
<dbReference type="RefSeq" id="XP_005841958.1">
    <property type="nucleotide sequence ID" value="XM_005841901.1"/>
</dbReference>
<keyword evidence="2" id="KW-0812">Transmembrane</keyword>
<feature type="transmembrane region" description="Helical" evidence="2">
    <location>
        <begin position="1035"/>
        <end position="1060"/>
    </location>
</feature>
<sequence>MGGNLLVQEIVYVYSVVSIYQVNFVGFQAQSEDYPLVYSLYQSINSSANGLLYVDSGIDSNFQIYHSETILGAVSISGFVSSVQGESVGYQHVIGSSHDKTIDVSQSLAQLQAAYGVLSSLMQEVSRTANSKALKQIAFISLQAGEKYSQLKNARGGPESSLQLDALDSPKMSSALKRSISESGSSLSPDLLAELQGVSEDVTDVFAEAILSMFSWQSFGIGLTDAISRLVNLLKRVEDSSSSHDHPISQVLSRRDQDFHLTQLSASSASQPSSELTILAADALLQSWNYSTLSNDDVGSFSLLYGKILTSLMGSTDETLKLSIANSFLTACKHFVLMVDSEVPWWVYTSFVDDVGKLCVIVQQSSSLSSVMLQILDYSNQIIRGSLKMIVDGEESRLIETSFASVWTKKVLANELFSQHSRLCMLSNGCIQTALNEAFLPEPAMDVTSAGTLSIQIILWKTLPNAFTAVSTKAIALGPILQLNATTSRLELNYMSHYRKLRDAWSVTFDIQSLTSVPRCAWISDMATLDTVGLVADCATAGKLTCWSYARGSRLAVIYVGLSTNSGNQQYRNIRTASFQGAYSQQSEVASTISLLIVITTSVISFVHFLRVAMFVRKVLNRYLGFKTTEFRKPGDTLTSSVNESVENSFSLRRLFLHHPVTTLLFFAFQPFPVYLHRISVLSASINFLLAMNFTMQAMRVFVESDWAAQATVMSILVVPVYLLLLFPIFAQQEFEHVMFRKKGRVVPEDVPDSREAEASATEAQTARKSGRHHRRSRKAKGRRSRRIDEELESAMDVTSQTSDIMSTMSSQSPQGPTRGSHDDSQRHPFSPSTLRVSMVNWSVSSPKTSSLVSTGSKRMSSSISRTGREGLGKKSQAFETEIEEEEEDLEGIAFRVHESGTTFPVVGQHFGLPYEEIVLPPAPPSTPRLHDAQHQDHDGNDQELFTQNLLSRLEYLTSSPQSAARGSRIPEDMWHAGSPVQSDVTLPHQLSFAEREERPTAQDTSQAIPLDISELQTGIPVTHQESKGETASRALTWTSVMFVAARWVLLNPLLFFLAAVDASGAFVLRTSPSVNVILFNVLLWYLVDQLSFSFDPSYNHAWEKAIALSIVLWVILHAVLLIGVWAMRARIMRS</sequence>
<feature type="region of interest" description="Disordered" evidence="1">
    <location>
        <begin position="846"/>
        <end position="876"/>
    </location>
</feature>
<feature type="compositionally biased region" description="Basic residues" evidence="1">
    <location>
        <begin position="769"/>
        <end position="786"/>
    </location>
</feature>
<feature type="compositionally biased region" description="Low complexity" evidence="1">
    <location>
        <begin position="846"/>
        <end position="857"/>
    </location>
</feature>
<accession>L1K3N9</accession>
<feature type="compositionally biased region" description="Basic and acidic residues" evidence="1">
    <location>
        <begin position="746"/>
        <end position="758"/>
    </location>
</feature>
<evidence type="ECO:0000313" key="4">
    <source>
        <dbReference type="EnsemblProtists" id="EKX54978"/>
    </source>
</evidence>
<feature type="transmembrane region" description="Helical" evidence="2">
    <location>
        <begin position="1067"/>
        <end position="1087"/>
    </location>
</feature>
<dbReference type="Proteomes" id="UP000011087">
    <property type="component" value="Unassembled WGS sequence"/>
</dbReference>
<feature type="compositionally biased region" description="Low complexity" evidence="1">
    <location>
        <begin position="759"/>
        <end position="768"/>
    </location>
</feature>
<keyword evidence="5" id="KW-1185">Reference proteome</keyword>
<feature type="compositionally biased region" description="Polar residues" evidence="1">
    <location>
        <begin position="797"/>
        <end position="818"/>
    </location>
</feature>
<name>L1K3N9_GUITC</name>
<evidence type="ECO:0000313" key="3">
    <source>
        <dbReference type="EMBL" id="EKX54978.1"/>
    </source>
</evidence>
<dbReference type="AlphaFoldDB" id="L1K3N9"/>
<keyword evidence="2" id="KW-1133">Transmembrane helix</keyword>
<dbReference type="EnsemblProtists" id="EKX54978">
    <property type="protein sequence ID" value="EKX54978"/>
    <property type="gene ID" value="GUITHDRAFT_99624"/>
</dbReference>
<dbReference type="GeneID" id="17311657"/>
<evidence type="ECO:0000256" key="2">
    <source>
        <dbReference type="SAM" id="Phobius"/>
    </source>
</evidence>
<reference evidence="4" key="3">
    <citation type="submission" date="2015-06" db="UniProtKB">
        <authorList>
            <consortium name="EnsemblProtists"/>
        </authorList>
    </citation>
    <scope>IDENTIFICATION</scope>
</reference>
<feature type="transmembrane region" description="Helical" evidence="2">
    <location>
        <begin position="678"/>
        <end position="695"/>
    </location>
</feature>
<dbReference type="HOGENOM" id="CLU_278553_0_0_1"/>
<reference evidence="5" key="2">
    <citation type="submission" date="2012-11" db="EMBL/GenBank/DDBJ databases">
        <authorList>
            <person name="Kuo A."/>
            <person name="Curtis B.A."/>
            <person name="Tanifuji G."/>
            <person name="Burki F."/>
            <person name="Gruber A."/>
            <person name="Irimia M."/>
            <person name="Maruyama S."/>
            <person name="Arias M.C."/>
            <person name="Ball S.G."/>
            <person name="Gile G.H."/>
            <person name="Hirakawa Y."/>
            <person name="Hopkins J.F."/>
            <person name="Rensing S.A."/>
            <person name="Schmutz J."/>
            <person name="Symeonidi A."/>
            <person name="Elias M."/>
            <person name="Eveleigh R.J."/>
            <person name="Herman E.K."/>
            <person name="Klute M.J."/>
            <person name="Nakayama T."/>
            <person name="Obornik M."/>
            <person name="Reyes-Prieto A."/>
            <person name="Armbrust E.V."/>
            <person name="Aves S.J."/>
            <person name="Beiko R.G."/>
            <person name="Coutinho P."/>
            <person name="Dacks J.B."/>
            <person name="Durnford D.G."/>
            <person name="Fast N.M."/>
            <person name="Green B.R."/>
            <person name="Grisdale C."/>
            <person name="Hempe F."/>
            <person name="Henrissat B."/>
            <person name="Hoppner M.P."/>
            <person name="Ishida K.-I."/>
            <person name="Kim E."/>
            <person name="Koreny L."/>
            <person name="Kroth P.G."/>
            <person name="Liu Y."/>
            <person name="Malik S.-B."/>
            <person name="Maier U.G."/>
            <person name="McRose D."/>
            <person name="Mock T."/>
            <person name="Neilson J.A."/>
            <person name="Onodera N.T."/>
            <person name="Poole A.M."/>
            <person name="Pritham E.J."/>
            <person name="Richards T.A."/>
            <person name="Rocap G."/>
            <person name="Roy S.W."/>
            <person name="Sarai C."/>
            <person name="Schaack S."/>
            <person name="Shirato S."/>
            <person name="Slamovits C.H."/>
            <person name="Spencer D.F."/>
            <person name="Suzuki S."/>
            <person name="Worden A.Z."/>
            <person name="Zauner S."/>
            <person name="Barry K."/>
            <person name="Bell C."/>
            <person name="Bharti A.K."/>
            <person name="Crow J.A."/>
            <person name="Grimwood J."/>
            <person name="Kramer R."/>
            <person name="Lindquist E."/>
            <person name="Lucas S."/>
            <person name="Salamov A."/>
            <person name="McFadden G.I."/>
            <person name="Lane C.E."/>
            <person name="Keeling P.J."/>
            <person name="Gray M.W."/>
            <person name="Grigoriev I.V."/>
            <person name="Archibald J.M."/>
        </authorList>
    </citation>
    <scope>NUCLEOTIDE SEQUENCE</scope>
    <source>
        <strain evidence="5">CCMP2712</strain>
    </source>
</reference>
<organism evidence="3">
    <name type="scientific">Guillardia theta (strain CCMP2712)</name>
    <name type="common">Cryptophyte</name>
    <dbReference type="NCBI Taxonomy" id="905079"/>
    <lineage>
        <taxon>Eukaryota</taxon>
        <taxon>Cryptophyceae</taxon>
        <taxon>Pyrenomonadales</taxon>
        <taxon>Geminigeraceae</taxon>
        <taxon>Guillardia</taxon>
    </lineage>
</organism>
<feature type="transmembrane region" description="Helical" evidence="2">
    <location>
        <begin position="707"/>
        <end position="731"/>
    </location>
</feature>
<feature type="transmembrane region" description="Helical" evidence="2">
    <location>
        <begin position="1107"/>
        <end position="1128"/>
    </location>
</feature>
<proteinExistence type="predicted"/>